<reference evidence="1 2" key="1">
    <citation type="submission" date="2013-07" db="EMBL/GenBank/DDBJ databases">
        <title>The Genome Sequence of Cryptococcus heveanensis BCC8398.</title>
        <authorList>
            <consortium name="The Broad Institute Genome Sequencing Platform"/>
            <person name="Cuomo C."/>
            <person name="Litvintseva A."/>
            <person name="Chen Y."/>
            <person name="Heitman J."/>
            <person name="Sun S."/>
            <person name="Springer D."/>
            <person name="Dromer F."/>
            <person name="Young S.K."/>
            <person name="Zeng Q."/>
            <person name="Gargeya S."/>
            <person name="Fitzgerald M."/>
            <person name="Abouelleil A."/>
            <person name="Alvarado L."/>
            <person name="Berlin A.M."/>
            <person name="Chapman S.B."/>
            <person name="Dewar J."/>
            <person name="Goldberg J."/>
            <person name="Griggs A."/>
            <person name="Gujja S."/>
            <person name="Hansen M."/>
            <person name="Howarth C."/>
            <person name="Imamovic A."/>
            <person name="Larimer J."/>
            <person name="McCowan C."/>
            <person name="Murphy C."/>
            <person name="Pearson M."/>
            <person name="Priest M."/>
            <person name="Roberts A."/>
            <person name="Saif S."/>
            <person name="Shea T."/>
            <person name="Sykes S."/>
            <person name="Wortman J."/>
            <person name="Nusbaum C."/>
            <person name="Birren B."/>
        </authorList>
    </citation>
    <scope>NUCLEOTIDE SEQUENCE [LARGE SCALE GENOMIC DNA]</scope>
    <source>
        <strain evidence="1 2">BCC8398</strain>
    </source>
</reference>
<proteinExistence type="predicted"/>
<keyword evidence="2" id="KW-1185">Reference proteome</keyword>
<dbReference type="Gene3D" id="1.10.1520.10">
    <property type="entry name" value="Ribonuclease III domain"/>
    <property type="match status" value="1"/>
</dbReference>
<dbReference type="EMBL" id="KV700135">
    <property type="protein sequence ID" value="OCF31333.1"/>
    <property type="molecule type" value="Genomic_DNA"/>
</dbReference>
<evidence type="ECO:0000313" key="2">
    <source>
        <dbReference type="Proteomes" id="UP000092666"/>
    </source>
</evidence>
<dbReference type="GO" id="GO:0004525">
    <property type="term" value="F:ribonuclease III activity"/>
    <property type="evidence" value="ECO:0007669"/>
    <property type="project" value="InterPro"/>
</dbReference>
<dbReference type="Gene3D" id="3.30.160.20">
    <property type="match status" value="1"/>
</dbReference>
<dbReference type="SUPFAM" id="SSF69065">
    <property type="entry name" value="RNase III domain-like"/>
    <property type="match status" value="1"/>
</dbReference>
<evidence type="ECO:0000313" key="1">
    <source>
        <dbReference type="EMBL" id="OCF31333.1"/>
    </source>
</evidence>
<dbReference type="AlphaFoldDB" id="A0A1B9GK50"/>
<dbReference type="OrthoDB" id="2392202at2759"/>
<dbReference type="Proteomes" id="UP000092666">
    <property type="component" value="Unassembled WGS sequence"/>
</dbReference>
<organism evidence="1 2">
    <name type="scientific">Kwoniella heveanensis BCC8398</name>
    <dbReference type="NCBI Taxonomy" id="1296120"/>
    <lineage>
        <taxon>Eukaryota</taxon>
        <taxon>Fungi</taxon>
        <taxon>Dikarya</taxon>
        <taxon>Basidiomycota</taxon>
        <taxon>Agaricomycotina</taxon>
        <taxon>Tremellomycetes</taxon>
        <taxon>Tremellales</taxon>
        <taxon>Cryptococcaceae</taxon>
        <taxon>Kwoniella</taxon>
    </lineage>
</organism>
<sequence>MTSITNGDAAPFSPLVLFEAEEFSWPPLPEITDRQFKQAVFTHLRYTTYGKADIAYFRSRANGNLDLRSKLVNRQINTHISRHYGLPEQVRTGRAQRGTFRQSDDEAGEVYEAYLAGLFFSYAKAAATQAGNQGDLLTHGQAFDKLGRFLIPLYTPLVDNLQAIHDSNPYDSLGDVEALVELSEGSKAELNLFCQKKHLEIPEYDKGEKFWPSWISQHDRVGEHGKIWKGKCTVRLTNGRIITKEGVGNGTLKSAHNVAAYLVMQDLKGMSEFFGRW</sequence>
<dbReference type="CDD" id="cd00048">
    <property type="entry name" value="DSRM_SF"/>
    <property type="match status" value="1"/>
</dbReference>
<protein>
    <recommendedName>
        <fullName evidence="3">RNase III domain-containing protein</fullName>
    </recommendedName>
</protein>
<accession>A0A1B9GK50</accession>
<gene>
    <name evidence="1" type="ORF">I316_06938</name>
</gene>
<dbReference type="InterPro" id="IPR036389">
    <property type="entry name" value="RNase_III_sf"/>
</dbReference>
<dbReference type="STRING" id="1296120.A0A1B9GK50"/>
<reference evidence="2" key="2">
    <citation type="submission" date="2013-12" db="EMBL/GenBank/DDBJ databases">
        <title>Evolution of pathogenesis and genome organization in the Tremellales.</title>
        <authorList>
            <person name="Cuomo C."/>
            <person name="Litvintseva A."/>
            <person name="Heitman J."/>
            <person name="Chen Y."/>
            <person name="Sun S."/>
            <person name="Springer D."/>
            <person name="Dromer F."/>
            <person name="Young S."/>
            <person name="Zeng Q."/>
            <person name="Chapman S."/>
            <person name="Gujja S."/>
            <person name="Saif S."/>
            <person name="Birren B."/>
        </authorList>
    </citation>
    <scope>NUCLEOTIDE SEQUENCE [LARGE SCALE GENOMIC DNA]</scope>
    <source>
        <strain evidence="2">BCC8398</strain>
    </source>
</reference>
<name>A0A1B9GK50_9TREE</name>
<evidence type="ECO:0008006" key="3">
    <source>
        <dbReference type="Google" id="ProtNLM"/>
    </source>
</evidence>
<dbReference type="GO" id="GO:0006396">
    <property type="term" value="P:RNA processing"/>
    <property type="evidence" value="ECO:0007669"/>
    <property type="project" value="InterPro"/>
</dbReference>